<dbReference type="AlphaFoldDB" id="A0A0H3CSU2"/>
<dbReference type="STRING" id="716541.ECL_04796"/>
<sequence length="48" mass="5491">MLFVQASIELGYASHYKMLPKSQAKLIDDCPAIRKRANHPNNHREIQG</sequence>
<dbReference type="EMBL" id="CP001918">
    <property type="protein sequence ID" value="ADF64323.1"/>
    <property type="molecule type" value="Genomic_DNA"/>
</dbReference>
<evidence type="ECO:0000313" key="2">
    <source>
        <dbReference type="Proteomes" id="UP000002363"/>
    </source>
</evidence>
<dbReference type="KEGG" id="enc:ECL_04796"/>
<dbReference type="EnsemblBacteria" id="ADF64323">
    <property type="protein sequence ID" value="ADF64323"/>
    <property type="gene ID" value="ECL_04796"/>
</dbReference>
<protein>
    <submittedName>
        <fullName evidence="1">Uncharacterized protein</fullName>
    </submittedName>
</protein>
<accession>A0A0H3CSU2</accession>
<proteinExistence type="predicted"/>
<organism evidence="1 2">
    <name type="scientific">Enterobacter cloacae subsp. cloacae (strain ATCC 13047 / DSM 30054 / NBRC 13535 / NCTC 10005 / WDCM 00083 / NCDC 279-56)</name>
    <dbReference type="NCBI Taxonomy" id="716541"/>
    <lineage>
        <taxon>Bacteria</taxon>
        <taxon>Pseudomonadati</taxon>
        <taxon>Pseudomonadota</taxon>
        <taxon>Gammaproteobacteria</taxon>
        <taxon>Enterobacterales</taxon>
        <taxon>Enterobacteriaceae</taxon>
        <taxon>Enterobacter</taxon>
        <taxon>Enterobacter cloacae complex</taxon>
    </lineage>
</organism>
<reference evidence="1 2" key="1">
    <citation type="journal article" date="2010" name="J. Bacteriol.">
        <title>Complete genome sequence of Enterobacter cloacae subsp. cloacae type strain ATCC 13047.</title>
        <authorList>
            <person name="Ren Y."/>
            <person name="Ren Y."/>
            <person name="Zhou Z."/>
            <person name="Guo X."/>
            <person name="Li Y."/>
            <person name="Feng L."/>
            <person name="Wang L."/>
        </authorList>
    </citation>
    <scope>NUCLEOTIDE SEQUENCE [LARGE SCALE GENOMIC DNA]</scope>
    <source>
        <strain evidence="2">ATCC 13047 / DSM 30054 / NBRC 13535 / NCTC 10005 / WDCM 00083 / NCDC 279-56</strain>
    </source>
</reference>
<keyword evidence="2" id="KW-1185">Reference proteome</keyword>
<dbReference type="Proteomes" id="UP000002363">
    <property type="component" value="Chromosome"/>
</dbReference>
<gene>
    <name evidence="1" type="ordered locus">ECL_04796</name>
</gene>
<dbReference type="HOGENOM" id="CLU_3152362_0_0_6"/>
<evidence type="ECO:0000313" key="1">
    <source>
        <dbReference type="EMBL" id="ADF64323.1"/>
    </source>
</evidence>
<name>A0A0H3CSU2_ENTCC</name>